<evidence type="ECO:0000313" key="2">
    <source>
        <dbReference type="Proteomes" id="UP001597216"/>
    </source>
</evidence>
<evidence type="ECO:0000313" key="1">
    <source>
        <dbReference type="EMBL" id="MFD1190066.1"/>
    </source>
</evidence>
<reference evidence="2" key="1">
    <citation type="journal article" date="2019" name="Int. J. Syst. Evol. Microbiol.">
        <title>The Global Catalogue of Microorganisms (GCM) 10K type strain sequencing project: providing services to taxonomists for standard genome sequencing and annotation.</title>
        <authorList>
            <consortium name="The Broad Institute Genomics Platform"/>
            <consortium name="The Broad Institute Genome Sequencing Center for Infectious Disease"/>
            <person name="Wu L."/>
            <person name="Ma J."/>
        </authorList>
    </citation>
    <scope>NUCLEOTIDE SEQUENCE [LARGE SCALE GENOMIC DNA]</scope>
    <source>
        <strain evidence="2">CCUG 55074</strain>
    </source>
</reference>
<organism evidence="1 2">
    <name type="scientific">Phenylobacterium conjunctum</name>
    <dbReference type="NCBI Taxonomy" id="1298959"/>
    <lineage>
        <taxon>Bacteria</taxon>
        <taxon>Pseudomonadati</taxon>
        <taxon>Pseudomonadota</taxon>
        <taxon>Alphaproteobacteria</taxon>
        <taxon>Caulobacterales</taxon>
        <taxon>Caulobacteraceae</taxon>
        <taxon>Phenylobacterium</taxon>
    </lineage>
</organism>
<name>A0ABW3T105_9CAUL</name>
<dbReference type="Proteomes" id="UP001597216">
    <property type="component" value="Unassembled WGS sequence"/>
</dbReference>
<proteinExistence type="predicted"/>
<gene>
    <name evidence="1" type="ORF">ACFQ27_05690</name>
</gene>
<protein>
    <submittedName>
        <fullName evidence="1">Ribonuclease H</fullName>
    </submittedName>
</protein>
<keyword evidence="2" id="KW-1185">Reference proteome</keyword>
<dbReference type="RefSeq" id="WP_377352923.1">
    <property type="nucleotide sequence ID" value="NZ_JBHTLQ010000009.1"/>
</dbReference>
<comment type="caution">
    <text evidence="1">The sequence shown here is derived from an EMBL/GenBank/DDBJ whole genome shotgun (WGS) entry which is preliminary data.</text>
</comment>
<accession>A0ABW3T105</accession>
<sequence length="161" mass="16512">MSLKLWIATAFDPVYGNGGWAYVRADAAGLSGKAGGERRTTAGALGPLAIAAALADVDLKTPLTVYASPALAAGLAALPVWAAAGWRTDDNEPVPDRVQWEPLLPKLGARPLTVLAAPQGADTPTAFCAAWAELGRDKAKATGKPFASAIPKPNLSKVKGL</sequence>
<dbReference type="EMBL" id="JBHTLQ010000009">
    <property type="protein sequence ID" value="MFD1190066.1"/>
    <property type="molecule type" value="Genomic_DNA"/>
</dbReference>